<sequence length="137" mass="15076">MLSQGRCCCTGATWTPSSWLDPTRDAAEGLLDATVVVPLAIVDQCGTFMYPYTSQLDPCQAHINWCLGQTCALVECTFGHLKGCWCTLTTRLKFAEDSLPQVAVAACVLHNVREVKQELFYEGRGDEVVRADDAWQG</sequence>
<dbReference type="AlphaFoldDB" id="A0A151M1Y4"/>
<evidence type="ECO:0000313" key="4">
    <source>
        <dbReference type="EMBL" id="KYO18527.1"/>
    </source>
</evidence>
<comment type="cofactor">
    <cofactor evidence="1">
        <name>a divalent metal cation</name>
        <dbReference type="ChEBI" id="CHEBI:60240"/>
    </cofactor>
</comment>
<organism evidence="4 5">
    <name type="scientific">Alligator mississippiensis</name>
    <name type="common">American alligator</name>
    <dbReference type="NCBI Taxonomy" id="8496"/>
    <lineage>
        <taxon>Eukaryota</taxon>
        <taxon>Metazoa</taxon>
        <taxon>Chordata</taxon>
        <taxon>Craniata</taxon>
        <taxon>Vertebrata</taxon>
        <taxon>Euteleostomi</taxon>
        <taxon>Archelosauria</taxon>
        <taxon>Archosauria</taxon>
        <taxon>Crocodylia</taxon>
        <taxon>Alligatoridae</taxon>
        <taxon>Alligatorinae</taxon>
        <taxon>Alligator</taxon>
    </lineage>
</organism>
<comment type="caution">
    <text evidence="4">The sequence shown here is derived from an EMBL/GenBank/DDBJ whole genome shotgun (WGS) entry which is preliminary data.</text>
</comment>
<evidence type="ECO:0000256" key="2">
    <source>
        <dbReference type="ARBA" id="ARBA00022723"/>
    </source>
</evidence>
<dbReference type="Proteomes" id="UP000050525">
    <property type="component" value="Unassembled WGS sequence"/>
</dbReference>
<reference evidence="4 5" key="1">
    <citation type="journal article" date="2012" name="Genome Biol.">
        <title>Sequencing three crocodilian genomes to illuminate the evolution of archosaurs and amniotes.</title>
        <authorList>
            <person name="St John J.A."/>
            <person name="Braun E.L."/>
            <person name="Isberg S.R."/>
            <person name="Miles L.G."/>
            <person name="Chong A.Y."/>
            <person name="Gongora J."/>
            <person name="Dalzell P."/>
            <person name="Moran C."/>
            <person name="Bed'hom B."/>
            <person name="Abzhanov A."/>
            <person name="Burgess S.C."/>
            <person name="Cooksey A.M."/>
            <person name="Castoe T.A."/>
            <person name="Crawford N.G."/>
            <person name="Densmore L.D."/>
            <person name="Drew J.C."/>
            <person name="Edwards S.V."/>
            <person name="Faircloth B.C."/>
            <person name="Fujita M.K."/>
            <person name="Greenwold M.J."/>
            <person name="Hoffmann F.G."/>
            <person name="Howard J.M."/>
            <person name="Iguchi T."/>
            <person name="Janes D.E."/>
            <person name="Khan S.Y."/>
            <person name="Kohno S."/>
            <person name="de Koning A.J."/>
            <person name="Lance S.L."/>
            <person name="McCarthy F.M."/>
            <person name="McCormack J.E."/>
            <person name="Merchant M.E."/>
            <person name="Peterson D.G."/>
            <person name="Pollock D.D."/>
            <person name="Pourmand N."/>
            <person name="Raney B.J."/>
            <person name="Roessler K.A."/>
            <person name="Sanford J.R."/>
            <person name="Sawyer R.H."/>
            <person name="Schmidt C.J."/>
            <person name="Triplett E.W."/>
            <person name="Tuberville T.D."/>
            <person name="Venegas-Anaya M."/>
            <person name="Howard J.T."/>
            <person name="Jarvis E.D."/>
            <person name="Guillette L.J.Jr."/>
            <person name="Glenn T.C."/>
            <person name="Green R.E."/>
            <person name="Ray D.A."/>
        </authorList>
    </citation>
    <scope>NUCLEOTIDE SEQUENCE [LARGE SCALE GENOMIC DNA]</scope>
    <source>
        <strain evidence="4">KSC_2009_1</strain>
    </source>
</reference>
<accession>A0A151M1Y4</accession>
<evidence type="ECO:0000256" key="1">
    <source>
        <dbReference type="ARBA" id="ARBA00001968"/>
    </source>
</evidence>
<dbReference type="InterPro" id="IPR027806">
    <property type="entry name" value="HARBI1_dom"/>
</dbReference>
<dbReference type="GO" id="GO:0046872">
    <property type="term" value="F:metal ion binding"/>
    <property type="evidence" value="ECO:0007669"/>
    <property type="project" value="UniProtKB-KW"/>
</dbReference>
<gene>
    <name evidence="4" type="ORF">Y1Q_0014796</name>
</gene>
<keyword evidence="5" id="KW-1185">Reference proteome</keyword>
<evidence type="ECO:0000313" key="5">
    <source>
        <dbReference type="Proteomes" id="UP000050525"/>
    </source>
</evidence>
<name>A0A151M1Y4_ALLMI</name>
<dbReference type="EMBL" id="AKHW03006807">
    <property type="protein sequence ID" value="KYO18527.1"/>
    <property type="molecule type" value="Genomic_DNA"/>
</dbReference>
<proteinExistence type="predicted"/>
<feature type="domain" description="DDE Tnp4" evidence="3">
    <location>
        <begin position="49"/>
        <end position="111"/>
    </location>
</feature>
<keyword evidence="2" id="KW-0479">Metal-binding</keyword>
<protein>
    <recommendedName>
        <fullName evidence="3">DDE Tnp4 domain-containing protein</fullName>
    </recommendedName>
</protein>
<evidence type="ECO:0000259" key="3">
    <source>
        <dbReference type="Pfam" id="PF13359"/>
    </source>
</evidence>
<dbReference type="Pfam" id="PF13359">
    <property type="entry name" value="DDE_Tnp_4"/>
    <property type="match status" value="1"/>
</dbReference>